<sequence>MAIDVANMQVGRRKAAQKATSSSSLGQMMPPKRALWWGRKMKRVGGYGCTDRSGKGSSVPDIDGPVEPIVESLDVELGVDDDLFTSLERVKLEFRLRELVGALSHTSLTECHSLSTRYKATPTHHRRHNRLDPARPRPYDHERNDKPREPCTGGQSRRRCCGGEDEPARHVDDGEDKDGPVAAQILISDDGAEDGGHVGGEGEEVLEGRGSRLTFV</sequence>
<dbReference type="Proteomes" id="UP000274822">
    <property type="component" value="Unassembled WGS sequence"/>
</dbReference>
<protein>
    <submittedName>
        <fullName evidence="2">Uncharacterized protein</fullName>
    </submittedName>
</protein>
<accession>A0A433QD35</accession>
<feature type="region of interest" description="Disordered" evidence="1">
    <location>
        <begin position="116"/>
        <end position="216"/>
    </location>
</feature>
<name>A0A433QD35_9FUNG</name>
<feature type="compositionally biased region" description="Basic and acidic residues" evidence="1">
    <location>
        <begin position="130"/>
        <end position="149"/>
    </location>
</feature>
<evidence type="ECO:0000313" key="3">
    <source>
        <dbReference type="Proteomes" id="UP000274822"/>
    </source>
</evidence>
<comment type="caution">
    <text evidence="2">The sequence shown here is derived from an EMBL/GenBank/DDBJ whole genome shotgun (WGS) entry which is preliminary data.</text>
</comment>
<dbReference type="AlphaFoldDB" id="A0A433QD35"/>
<feature type="region of interest" description="Disordered" evidence="1">
    <location>
        <begin position="1"/>
        <end position="27"/>
    </location>
</feature>
<keyword evidence="3" id="KW-1185">Reference proteome</keyword>
<reference evidence="2 3" key="1">
    <citation type="journal article" date="2018" name="New Phytol.">
        <title>Phylogenomics of Endogonaceae and evolution of mycorrhizas within Mucoromycota.</title>
        <authorList>
            <person name="Chang Y."/>
            <person name="Desiro A."/>
            <person name="Na H."/>
            <person name="Sandor L."/>
            <person name="Lipzen A."/>
            <person name="Clum A."/>
            <person name="Barry K."/>
            <person name="Grigoriev I.V."/>
            <person name="Martin F.M."/>
            <person name="Stajich J.E."/>
            <person name="Smith M.E."/>
            <person name="Bonito G."/>
            <person name="Spatafora J.W."/>
        </authorList>
    </citation>
    <scope>NUCLEOTIDE SEQUENCE [LARGE SCALE GENOMIC DNA]</scope>
    <source>
        <strain evidence="2 3">AD002</strain>
    </source>
</reference>
<organism evidence="2 3">
    <name type="scientific">Jimgerdemannia flammicorona</name>
    <dbReference type="NCBI Taxonomy" id="994334"/>
    <lineage>
        <taxon>Eukaryota</taxon>
        <taxon>Fungi</taxon>
        <taxon>Fungi incertae sedis</taxon>
        <taxon>Mucoromycota</taxon>
        <taxon>Mucoromycotina</taxon>
        <taxon>Endogonomycetes</taxon>
        <taxon>Endogonales</taxon>
        <taxon>Endogonaceae</taxon>
        <taxon>Jimgerdemannia</taxon>
    </lineage>
</organism>
<evidence type="ECO:0000256" key="1">
    <source>
        <dbReference type="SAM" id="MobiDB-lite"/>
    </source>
</evidence>
<evidence type="ECO:0000313" key="2">
    <source>
        <dbReference type="EMBL" id="RUS27672.1"/>
    </source>
</evidence>
<gene>
    <name evidence="2" type="ORF">BC938DRAFT_482895</name>
</gene>
<proteinExistence type="predicted"/>
<dbReference type="EMBL" id="RBNJ01007991">
    <property type="protein sequence ID" value="RUS27672.1"/>
    <property type="molecule type" value="Genomic_DNA"/>
</dbReference>